<sequence>MSTLIIPPALTEMNYREQYAKREAIYMYARGRHKEEVIAMLKREGAGESAKEFGESYLEDYVFIKQQQRKKTQKSANIYRIVGIVFLAGTLAYGLLTYWALGNGSYVVFTGLAIAGIALLIKGLVDQRG</sequence>
<name>A0ABT9AIL4_9BACT</name>
<protein>
    <recommendedName>
        <fullName evidence="4">DUF2335 domain-containing protein</fullName>
    </recommendedName>
</protein>
<feature type="transmembrane region" description="Helical" evidence="1">
    <location>
        <begin position="78"/>
        <end position="100"/>
    </location>
</feature>
<gene>
    <name evidence="2" type="ORF">Q5H92_25305</name>
</gene>
<comment type="caution">
    <text evidence="2">The sequence shown here is derived from an EMBL/GenBank/DDBJ whole genome shotgun (WGS) entry which is preliminary data.</text>
</comment>
<keyword evidence="3" id="KW-1185">Reference proteome</keyword>
<dbReference type="RefSeq" id="WP_305014371.1">
    <property type="nucleotide sequence ID" value="NZ_JAUQSX010000020.1"/>
</dbReference>
<reference evidence="2" key="1">
    <citation type="submission" date="2023-07" db="EMBL/GenBank/DDBJ databases">
        <authorList>
            <person name="Kim M.K."/>
        </authorList>
    </citation>
    <scope>NUCLEOTIDE SEQUENCE</scope>
    <source>
        <strain evidence="2">M29</strain>
    </source>
</reference>
<evidence type="ECO:0000256" key="1">
    <source>
        <dbReference type="SAM" id="Phobius"/>
    </source>
</evidence>
<organism evidence="2 3">
    <name type="scientific">Hymenobacter mellowenesis</name>
    <dbReference type="NCBI Taxonomy" id="3063995"/>
    <lineage>
        <taxon>Bacteria</taxon>
        <taxon>Pseudomonadati</taxon>
        <taxon>Bacteroidota</taxon>
        <taxon>Cytophagia</taxon>
        <taxon>Cytophagales</taxon>
        <taxon>Hymenobacteraceae</taxon>
        <taxon>Hymenobacter</taxon>
    </lineage>
</organism>
<dbReference type="Proteomes" id="UP001167796">
    <property type="component" value="Unassembled WGS sequence"/>
</dbReference>
<accession>A0ABT9AIL4</accession>
<evidence type="ECO:0000313" key="2">
    <source>
        <dbReference type="EMBL" id="MDO7849705.1"/>
    </source>
</evidence>
<evidence type="ECO:0000313" key="3">
    <source>
        <dbReference type="Proteomes" id="UP001167796"/>
    </source>
</evidence>
<proteinExistence type="predicted"/>
<keyword evidence="1" id="KW-0812">Transmembrane</keyword>
<evidence type="ECO:0008006" key="4">
    <source>
        <dbReference type="Google" id="ProtNLM"/>
    </source>
</evidence>
<keyword evidence="1" id="KW-1133">Transmembrane helix</keyword>
<feature type="transmembrane region" description="Helical" evidence="1">
    <location>
        <begin position="106"/>
        <end position="125"/>
    </location>
</feature>
<dbReference type="EMBL" id="JAUQSX010000020">
    <property type="protein sequence ID" value="MDO7849705.1"/>
    <property type="molecule type" value="Genomic_DNA"/>
</dbReference>
<keyword evidence="1" id="KW-0472">Membrane</keyword>